<dbReference type="InterPro" id="IPR016187">
    <property type="entry name" value="CTDL_fold"/>
</dbReference>
<proteinExistence type="predicted"/>
<gene>
    <name evidence="3" type="ORF">MEDL_32424</name>
</gene>
<keyword evidence="1" id="KW-0812">Transmembrane</keyword>
<keyword evidence="1" id="KW-0472">Membrane</keyword>
<comment type="caution">
    <text evidence="3">The sequence shown here is derived from an EMBL/GenBank/DDBJ whole genome shotgun (WGS) entry which is preliminary data.</text>
</comment>
<reference evidence="3" key="1">
    <citation type="submission" date="2021-03" db="EMBL/GenBank/DDBJ databases">
        <authorList>
            <person name="Bekaert M."/>
        </authorList>
    </citation>
    <scope>NUCLEOTIDE SEQUENCE</scope>
</reference>
<name>A0A8S3SDH5_MYTED</name>
<keyword evidence="4" id="KW-1185">Reference proteome</keyword>
<evidence type="ECO:0000256" key="1">
    <source>
        <dbReference type="SAM" id="Phobius"/>
    </source>
</evidence>
<dbReference type="AlphaFoldDB" id="A0A8S3SDH5"/>
<protein>
    <recommendedName>
        <fullName evidence="2">C-type lectin domain-containing protein</fullName>
    </recommendedName>
</protein>
<dbReference type="OrthoDB" id="6102754at2759"/>
<dbReference type="InterPro" id="IPR001304">
    <property type="entry name" value="C-type_lectin-like"/>
</dbReference>
<feature type="domain" description="C-type lectin" evidence="2">
    <location>
        <begin position="11"/>
        <end position="127"/>
    </location>
</feature>
<dbReference type="SUPFAM" id="SSF56436">
    <property type="entry name" value="C-type lectin-like"/>
    <property type="match status" value="1"/>
</dbReference>
<keyword evidence="1" id="KW-1133">Transmembrane helix</keyword>
<dbReference type="InterPro" id="IPR016186">
    <property type="entry name" value="C-type_lectin-like/link_sf"/>
</dbReference>
<feature type="transmembrane region" description="Helical" evidence="1">
    <location>
        <begin position="347"/>
        <end position="366"/>
    </location>
</feature>
<organism evidence="3 4">
    <name type="scientific">Mytilus edulis</name>
    <name type="common">Blue mussel</name>
    <dbReference type="NCBI Taxonomy" id="6550"/>
    <lineage>
        <taxon>Eukaryota</taxon>
        <taxon>Metazoa</taxon>
        <taxon>Spiralia</taxon>
        <taxon>Lophotrochozoa</taxon>
        <taxon>Mollusca</taxon>
        <taxon>Bivalvia</taxon>
        <taxon>Autobranchia</taxon>
        <taxon>Pteriomorphia</taxon>
        <taxon>Mytilida</taxon>
        <taxon>Mytiloidea</taxon>
        <taxon>Mytilidae</taxon>
        <taxon>Mytilinae</taxon>
        <taxon>Mytilus</taxon>
    </lineage>
</organism>
<evidence type="ECO:0000259" key="2">
    <source>
        <dbReference type="PROSITE" id="PS50041"/>
    </source>
</evidence>
<evidence type="ECO:0000313" key="3">
    <source>
        <dbReference type="EMBL" id="CAG2218834.1"/>
    </source>
</evidence>
<evidence type="ECO:0000313" key="4">
    <source>
        <dbReference type="Proteomes" id="UP000683360"/>
    </source>
</evidence>
<dbReference type="CDD" id="cd00037">
    <property type="entry name" value="CLECT"/>
    <property type="match status" value="1"/>
</dbReference>
<sequence>MNITAGVGYRYNRTFYVVNSSVTWYEAFTGCQSKGMKFLEARSSVVRKYLAFGLEKHGWQSGRFWLGSIKPELQTAMYSAKTCSVMDWDYGLPIEMTNSTQCLFIDISGTGTIEFTDCLLKYPFVCAKGKVIQEETYDSIDITEISVPARLSIQPVIYNMTKEDCENWCKSLFSCVYCTFEENNCTFWTDTTYDADVSYDLSISSRSISNSSTYIKTANRVHWILVEEDIVYNNTFNCDFSFPVQNTTEESTSVFTFLLQNTTEQSTSAFSFLRQSTTEQPTNLTVCEFCPPAEKCNATSMSANITLEVALEIAEDLRKNLTVDKTSLSSYRRRLECADDSRPSSKVFGGFALAVLVSLLVITIVLDCPTLTRHLRLCNVRTKKYKDLERS</sequence>
<dbReference type="EMBL" id="CAJPWZ010001613">
    <property type="protein sequence ID" value="CAG2218834.1"/>
    <property type="molecule type" value="Genomic_DNA"/>
</dbReference>
<dbReference type="PROSITE" id="PS50041">
    <property type="entry name" value="C_TYPE_LECTIN_2"/>
    <property type="match status" value="1"/>
</dbReference>
<accession>A0A8S3SDH5</accession>
<dbReference type="Gene3D" id="3.10.100.10">
    <property type="entry name" value="Mannose-Binding Protein A, subunit A"/>
    <property type="match status" value="1"/>
</dbReference>
<dbReference type="Proteomes" id="UP000683360">
    <property type="component" value="Unassembled WGS sequence"/>
</dbReference>